<name>A0ABX0TVL1_9SPHN</name>
<dbReference type="EMBL" id="JAAOZC010000013">
    <property type="protein sequence ID" value="NIJ09578.1"/>
    <property type="molecule type" value="Genomic_DNA"/>
</dbReference>
<proteinExistence type="predicted"/>
<organism evidence="1 2">
    <name type="scientific">Sphingomonas vulcanisoli</name>
    <dbReference type="NCBI Taxonomy" id="1658060"/>
    <lineage>
        <taxon>Bacteria</taxon>
        <taxon>Pseudomonadati</taxon>
        <taxon>Pseudomonadota</taxon>
        <taxon>Alphaproteobacteria</taxon>
        <taxon>Sphingomonadales</taxon>
        <taxon>Sphingomonadaceae</taxon>
        <taxon>Sphingomonas</taxon>
    </lineage>
</organism>
<keyword evidence="1" id="KW-0966">Cell projection</keyword>
<keyword evidence="1" id="KW-0969">Cilium</keyword>
<gene>
    <name evidence="1" type="ORF">FHS31_003215</name>
</gene>
<reference evidence="1 2" key="1">
    <citation type="submission" date="2020-03" db="EMBL/GenBank/DDBJ databases">
        <title>Genomic Encyclopedia of Type Strains, Phase III (KMG-III): the genomes of soil and plant-associated and newly described type strains.</title>
        <authorList>
            <person name="Whitman W."/>
        </authorList>
    </citation>
    <scope>NUCLEOTIDE SEQUENCE [LARGE SCALE GENOMIC DNA]</scope>
    <source>
        <strain evidence="1 2">CECT 8804</strain>
    </source>
</reference>
<keyword evidence="2" id="KW-1185">Reference proteome</keyword>
<dbReference type="Proteomes" id="UP000727456">
    <property type="component" value="Unassembled WGS sequence"/>
</dbReference>
<comment type="caution">
    <text evidence="1">The sequence shown here is derived from an EMBL/GenBank/DDBJ whole genome shotgun (WGS) entry which is preliminary data.</text>
</comment>
<sequence length="203" mass="21443">MIMFERRFSEAFDNAERVPVWTRPNSPKFTAFATTPGAHVGDFHAPPPPDPGIEEYARGFQDGYAAAHAAASADTGGLDRLAAALGNLTTESPAALGTMLAESVMRLVRQVVGEVTLDATVIAERAHAVAAIVADEALPARLRMHPEDVARMEGVPSPLDIVPDASLKPGTVVAETANGLVEDGPAVRLERLRAALDAMASRR</sequence>
<accession>A0ABX0TVL1</accession>
<evidence type="ECO:0000313" key="2">
    <source>
        <dbReference type="Proteomes" id="UP000727456"/>
    </source>
</evidence>
<dbReference type="RefSeq" id="WP_167075336.1">
    <property type="nucleotide sequence ID" value="NZ_JAAOZC010000013.1"/>
</dbReference>
<evidence type="ECO:0000313" key="1">
    <source>
        <dbReference type="EMBL" id="NIJ09578.1"/>
    </source>
</evidence>
<keyword evidence="1" id="KW-0282">Flagellum</keyword>
<protein>
    <submittedName>
        <fullName evidence="1">Flagellar assembly protein FliH</fullName>
    </submittedName>
</protein>